<evidence type="ECO:0000313" key="2">
    <source>
        <dbReference type="EMBL" id="GAA1399957.1"/>
    </source>
</evidence>
<gene>
    <name evidence="2" type="ORF">GCM10009639_40350</name>
</gene>
<accession>A0ABP4IVL7</accession>
<feature type="domain" description="Rhodanese" evidence="1">
    <location>
        <begin position="15"/>
        <end position="105"/>
    </location>
</feature>
<dbReference type="InterPro" id="IPR036873">
    <property type="entry name" value="Rhodanese-like_dom_sf"/>
</dbReference>
<comment type="caution">
    <text evidence="2">The sequence shown here is derived from an EMBL/GenBank/DDBJ whole genome shotgun (WGS) entry which is preliminary data.</text>
</comment>
<dbReference type="InterPro" id="IPR052367">
    <property type="entry name" value="Thiosulfate_ST/Rhodanese-like"/>
</dbReference>
<reference evidence="3" key="1">
    <citation type="journal article" date="2019" name="Int. J. Syst. Evol. Microbiol.">
        <title>The Global Catalogue of Microorganisms (GCM) 10K type strain sequencing project: providing services to taxonomists for standard genome sequencing and annotation.</title>
        <authorList>
            <consortium name="The Broad Institute Genomics Platform"/>
            <consortium name="The Broad Institute Genome Sequencing Center for Infectious Disease"/>
            <person name="Wu L."/>
            <person name="Ma J."/>
        </authorList>
    </citation>
    <scope>NUCLEOTIDE SEQUENCE [LARGE SCALE GENOMIC DNA]</scope>
    <source>
        <strain evidence="3">JCM 12393</strain>
    </source>
</reference>
<dbReference type="EMBL" id="BAAAKJ010000221">
    <property type="protein sequence ID" value="GAA1399957.1"/>
    <property type="molecule type" value="Genomic_DNA"/>
</dbReference>
<dbReference type="InterPro" id="IPR001307">
    <property type="entry name" value="Thiosulphate_STrfase_CS"/>
</dbReference>
<dbReference type="PROSITE" id="PS00380">
    <property type="entry name" value="RHODANESE_1"/>
    <property type="match status" value="1"/>
</dbReference>
<dbReference type="Gene3D" id="6.10.140.1340">
    <property type="match status" value="1"/>
</dbReference>
<dbReference type="Pfam" id="PF11127">
    <property type="entry name" value="YgaP-like_TM"/>
    <property type="match status" value="1"/>
</dbReference>
<dbReference type="InterPro" id="IPR001763">
    <property type="entry name" value="Rhodanese-like_dom"/>
</dbReference>
<organism evidence="2 3">
    <name type="scientific">Kitasatospora putterlickiae</name>
    <dbReference type="NCBI Taxonomy" id="221725"/>
    <lineage>
        <taxon>Bacteria</taxon>
        <taxon>Bacillati</taxon>
        <taxon>Actinomycetota</taxon>
        <taxon>Actinomycetes</taxon>
        <taxon>Kitasatosporales</taxon>
        <taxon>Streptomycetaceae</taxon>
        <taxon>Kitasatospora</taxon>
    </lineage>
</organism>
<dbReference type="PROSITE" id="PS50206">
    <property type="entry name" value="RHODANESE_3"/>
    <property type="match status" value="1"/>
</dbReference>
<dbReference type="Gene3D" id="3.40.250.10">
    <property type="entry name" value="Rhodanese-like domain"/>
    <property type="match status" value="1"/>
</dbReference>
<protein>
    <submittedName>
        <fullName evidence="2">Rhodanese-like domain-containing protein</fullName>
    </submittedName>
</protein>
<dbReference type="SMART" id="SM00450">
    <property type="entry name" value="RHOD"/>
    <property type="match status" value="1"/>
</dbReference>
<evidence type="ECO:0000313" key="3">
    <source>
        <dbReference type="Proteomes" id="UP001499863"/>
    </source>
</evidence>
<dbReference type="PANTHER" id="PTHR45431:SF3">
    <property type="entry name" value="RHODANESE-LIKE DOMAIN-CONTAINING PROTEIN 15, CHLOROPLASTIC"/>
    <property type="match status" value="1"/>
</dbReference>
<dbReference type="RefSeq" id="WP_344337851.1">
    <property type="nucleotide sequence ID" value="NZ_BAAAKJ010000221.1"/>
</dbReference>
<sequence length="195" mass="20007">MATLTEITPDQAHPRLDALTVVDVRTPGEYAAGHVPGALNIPLDQLDRALPTLRTVAARGELLIVCASGNRSGRACESLAAAGIPAATLVGGTSAWAAAGHEVERPEGAPARAPWAMDRQVRFAAGGLVVAGLLIDRARPGTRWLSAAVGAGLVFSAVTNTCAMGSMLARLPHNRPRPGRSADLEATLAALAEAN</sequence>
<name>A0ABP4IVL7_9ACTN</name>
<proteinExistence type="predicted"/>
<dbReference type="PANTHER" id="PTHR45431">
    <property type="entry name" value="RHODANESE-LIKE DOMAIN-CONTAINING PROTEIN 15, CHLOROPLASTIC"/>
    <property type="match status" value="1"/>
</dbReference>
<dbReference type="CDD" id="cd00158">
    <property type="entry name" value="RHOD"/>
    <property type="match status" value="1"/>
</dbReference>
<dbReference type="Pfam" id="PF00581">
    <property type="entry name" value="Rhodanese"/>
    <property type="match status" value="1"/>
</dbReference>
<dbReference type="Proteomes" id="UP001499863">
    <property type="component" value="Unassembled WGS sequence"/>
</dbReference>
<evidence type="ECO:0000259" key="1">
    <source>
        <dbReference type="PROSITE" id="PS50206"/>
    </source>
</evidence>
<keyword evidence="3" id="KW-1185">Reference proteome</keyword>
<dbReference type="SUPFAM" id="SSF52821">
    <property type="entry name" value="Rhodanese/Cell cycle control phosphatase"/>
    <property type="match status" value="1"/>
</dbReference>
<dbReference type="InterPro" id="IPR021309">
    <property type="entry name" value="YgaP-like_TM"/>
</dbReference>